<keyword evidence="1" id="KW-0175">Coiled coil</keyword>
<organism evidence="2">
    <name type="scientific">viral metagenome</name>
    <dbReference type="NCBI Taxonomy" id="1070528"/>
    <lineage>
        <taxon>unclassified sequences</taxon>
        <taxon>metagenomes</taxon>
        <taxon>organismal metagenomes</taxon>
    </lineage>
</organism>
<dbReference type="EMBL" id="MN740346">
    <property type="protein sequence ID" value="QHU01547.1"/>
    <property type="molecule type" value="Genomic_DNA"/>
</dbReference>
<reference evidence="2" key="1">
    <citation type="journal article" date="2020" name="Nature">
        <title>Giant virus diversity and host interactions through global metagenomics.</title>
        <authorList>
            <person name="Schulz F."/>
            <person name="Roux S."/>
            <person name="Paez-Espino D."/>
            <person name="Jungbluth S."/>
            <person name="Walsh D.A."/>
            <person name="Denef V.J."/>
            <person name="McMahon K.D."/>
            <person name="Konstantinidis K.T."/>
            <person name="Eloe-Fadrosh E.A."/>
            <person name="Kyrpides N.C."/>
            <person name="Woyke T."/>
        </authorList>
    </citation>
    <scope>NUCLEOTIDE SEQUENCE</scope>
    <source>
        <strain evidence="2">GVMAG-M-3300025874-2</strain>
    </source>
</reference>
<evidence type="ECO:0000313" key="2">
    <source>
        <dbReference type="EMBL" id="QHU01547.1"/>
    </source>
</evidence>
<proteinExistence type="predicted"/>
<feature type="coiled-coil region" evidence="1">
    <location>
        <begin position="16"/>
        <end position="43"/>
    </location>
</feature>
<name>A0A6C0JAG9_9ZZZZ</name>
<evidence type="ECO:0000256" key="1">
    <source>
        <dbReference type="SAM" id="Coils"/>
    </source>
</evidence>
<accession>A0A6C0JAG9</accession>
<dbReference type="AlphaFoldDB" id="A0A6C0JAG9"/>
<sequence length="153" mass="18073">MKNIINFLLIFVLLLLITYTIEIEKLENKLDTMENNLNDNKIIKVAGKELYLGINHPEIIVSDVKTEWNMIKDLDNIILKKKNNTNSRYNYYYLEHLNNTVQSSIYKNGPNKLFKIEKKQNGFNIKVPTINKYLYITKNNKVELSDNKTLFQN</sequence>
<protein>
    <submittedName>
        <fullName evidence="2">Uncharacterized protein</fullName>
    </submittedName>
</protein>